<proteinExistence type="inferred from homology"/>
<dbReference type="HOGENOM" id="CLU_126929_4_0_9"/>
<feature type="binding site" evidence="4">
    <location>
        <position position="73"/>
    </location>
    <ligand>
        <name>Zn(2+)</name>
        <dbReference type="ChEBI" id="CHEBI:29105"/>
    </ligand>
</feature>
<keyword evidence="2 4" id="KW-0479">Metal-binding</keyword>
<keyword evidence="7" id="KW-1185">Reference proteome</keyword>
<dbReference type="EMBL" id="CP000860">
    <property type="protein sequence ID" value="ACA60150.1"/>
    <property type="molecule type" value="Genomic_DNA"/>
</dbReference>
<reference evidence="6 7" key="2">
    <citation type="journal article" date="2008" name="Science">
        <title>Environmental genomics reveals a single-species ecosystem deep within Earth.</title>
        <authorList>
            <person name="Chivian D."/>
            <person name="Brodie E.L."/>
            <person name="Alm E.J."/>
            <person name="Culley D.E."/>
            <person name="Dehal P.S."/>
            <person name="Desantis T.Z."/>
            <person name="Gihring T.M."/>
            <person name="Lapidus A."/>
            <person name="Lin L.H."/>
            <person name="Lowry S.R."/>
            <person name="Moser D.P."/>
            <person name="Richardson P.M."/>
            <person name="Southam G."/>
            <person name="Wanger G."/>
            <person name="Pratt L.M."/>
            <person name="Andersen G.L."/>
            <person name="Hazen T.C."/>
            <person name="Brockman F.J."/>
            <person name="Arkin A.P."/>
            <person name="Onstott T.C."/>
        </authorList>
    </citation>
    <scope>NUCLEOTIDE SEQUENCE [LARGE SCALE GENOMIC DNA]</scope>
    <source>
        <strain evidence="6 7">MP104C</strain>
    </source>
</reference>
<accession>B1I573</accession>
<evidence type="ECO:0000256" key="3">
    <source>
        <dbReference type="ARBA" id="ARBA00022833"/>
    </source>
</evidence>
<dbReference type="PIRSF" id="PIRSF004761">
    <property type="entry name" value="Hydrgn_mat_HypA"/>
    <property type="match status" value="1"/>
</dbReference>
<reference evidence="7" key="1">
    <citation type="submission" date="2007-10" db="EMBL/GenBank/DDBJ databases">
        <title>Complete sequence of chromosome of Desulforudis audaxviator MP104C.</title>
        <authorList>
            <person name="Copeland A."/>
            <person name="Lucas S."/>
            <person name="Lapidus A."/>
            <person name="Barry K."/>
            <person name="Glavina del Rio T."/>
            <person name="Dalin E."/>
            <person name="Tice H."/>
            <person name="Bruce D."/>
            <person name="Pitluck S."/>
            <person name="Lowry S.R."/>
            <person name="Larimer F."/>
            <person name="Land M.L."/>
            <person name="Hauser L."/>
            <person name="Kyrpides N."/>
            <person name="Ivanova N.N."/>
            <person name="Richardson P."/>
        </authorList>
    </citation>
    <scope>NUCLEOTIDE SEQUENCE [LARGE SCALE GENOMIC DNA]</scope>
    <source>
        <strain evidence="7">MP104C</strain>
    </source>
</reference>
<dbReference type="GO" id="GO:0051604">
    <property type="term" value="P:protein maturation"/>
    <property type="evidence" value="ECO:0007669"/>
    <property type="project" value="InterPro"/>
</dbReference>
<feature type="binding site" evidence="4">
    <location>
        <position position="2"/>
    </location>
    <ligand>
        <name>Ni(2+)</name>
        <dbReference type="ChEBI" id="CHEBI:49786"/>
    </ligand>
</feature>
<dbReference type="eggNOG" id="COG0375">
    <property type="taxonomic scope" value="Bacteria"/>
</dbReference>
<feature type="binding site" evidence="4">
    <location>
        <position position="89"/>
    </location>
    <ligand>
        <name>Zn(2+)</name>
        <dbReference type="ChEBI" id="CHEBI:29105"/>
    </ligand>
</feature>
<dbReference type="Pfam" id="PF01155">
    <property type="entry name" value="HypA"/>
    <property type="match status" value="1"/>
</dbReference>
<dbReference type="PANTHER" id="PTHR34535">
    <property type="entry name" value="HYDROGENASE MATURATION FACTOR HYPA"/>
    <property type="match status" value="1"/>
</dbReference>
<dbReference type="PANTHER" id="PTHR34535:SF3">
    <property type="entry name" value="HYDROGENASE MATURATION FACTOR HYPA"/>
    <property type="match status" value="1"/>
</dbReference>
<dbReference type="GO" id="GO:0008270">
    <property type="term" value="F:zinc ion binding"/>
    <property type="evidence" value="ECO:0007669"/>
    <property type="project" value="UniProtKB-UniRule"/>
</dbReference>
<comment type="similarity">
    <text evidence="4">Belongs to the HypA/HybF family.</text>
</comment>
<keyword evidence="1 4" id="KW-0533">Nickel</keyword>
<feature type="region of interest" description="Disordered" evidence="5">
    <location>
        <begin position="109"/>
        <end position="136"/>
    </location>
</feature>
<dbReference type="KEGG" id="dau:Daud_1649"/>
<dbReference type="AlphaFoldDB" id="B1I573"/>
<dbReference type="Gene3D" id="3.30.2320.80">
    <property type="match status" value="1"/>
</dbReference>
<dbReference type="Proteomes" id="UP000008544">
    <property type="component" value="Chromosome"/>
</dbReference>
<protein>
    <recommendedName>
        <fullName evidence="4">Hydrogenase maturation factor HypA</fullName>
    </recommendedName>
</protein>
<dbReference type="HAMAP" id="MF_00213">
    <property type="entry name" value="HypA_HybF"/>
    <property type="match status" value="1"/>
</dbReference>
<dbReference type="STRING" id="477974.Daud_1649"/>
<feature type="binding site" evidence="4">
    <location>
        <position position="76"/>
    </location>
    <ligand>
        <name>Zn(2+)</name>
        <dbReference type="ChEBI" id="CHEBI:29105"/>
    </ligand>
</feature>
<evidence type="ECO:0000256" key="1">
    <source>
        <dbReference type="ARBA" id="ARBA00022596"/>
    </source>
</evidence>
<evidence type="ECO:0000256" key="2">
    <source>
        <dbReference type="ARBA" id="ARBA00022723"/>
    </source>
</evidence>
<sequence>MHEVGLIQTVMNEISQVAARSNITRVTKVRLVVGRLNGALPDVLEFAFTVLTPETIFAGAQLEIETVPITLECEHCGARTVTDELAYFCPECSGRARITGGRELYIDFFEGDDGKEDEREGGNGPEDPAGERAGGP</sequence>
<name>B1I573_DESAP</name>
<evidence type="ECO:0000313" key="6">
    <source>
        <dbReference type="EMBL" id="ACA60150.1"/>
    </source>
</evidence>
<feature type="binding site" evidence="4">
    <location>
        <position position="92"/>
    </location>
    <ligand>
        <name>Zn(2+)</name>
        <dbReference type="ChEBI" id="CHEBI:29105"/>
    </ligand>
</feature>
<keyword evidence="3 4" id="KW-0862">Zinc</keyword>
<evidence type="ECO:0000256" key="4">
    <source>
        <dbReference type="HAMAP-Rule" id="MF_00213"/>
    </source>
</evidence>
<evidence type="ECO:0000256" key="5">
    <source>
        <dbReference type="SAM" id="MobiDB-lite"/>
    </source>
</evidence>
<evidence type="ECO:0000313" key="7">
    <source>
        <dbReference type="Proteomes" id="UP000008544"/>
    </source>
</evidence>
<dbReference type="GO" id="GO:0016151">
    <property type="term" value="F:nickel cation binding"/>
    <property type="evidence" value="ECO:0007669"/>
    <property type="project" value="UniProtKB-UniRule"/>
</dbReference>
<organism evidence="6 7">
    <name type="scientific">Desulforudis audaxviator (strain MP104C)</name>
    <dbReference type="NCBI Taxonomy" id="477974"/>
    <lineage>
        <taxon>Bacteria</taxon>
        <taxon>Bacillati</taxon>
        <taxon>Bacillota</taxon>
        <taxon>Clostridia</taxon>
        <taxon>Thermoanaerobacterales</taxon>
        <taxon>Candidatus Desulforudaceae</taxon>
        <taxon>Candidatus Desulforudis</taxon>
    </lineage>
</organism>
<comment type="function">
    <text evidence="4">Involved in the maturation of [NiFe] hydrogenases. Required for nickel insertion into the metal center of the hydrogenase.</text>
</comment>
<dbReference type="InterPro" id="IPR000688">
    <property type="entry name" value="HypA/HybF"/>
</dbReference>
<dbReference type="OrthoDB" id="9800361at2"/>
<gene>
    <name evidence="4" type="primary">hypA</name>
    <name evidence="6" type="ordered locus">Daud_1649</name>
</gene>